<feature type="domain" description="Glabrous enhancer-binding protein-like DBD" evidence="3">
    <location>
        <begin position="259"/>
        <end position="352"/>
    </location>
</feature>
<evidence type="ECO:0000256" key="1">
    <source>
        <dbReference type="ARBA" id="ARBA00010820"/>
    </source>
</evidence>
<dbReference type="InterPro" id="IPR007592">
    <property type="entry name" value="GEBP"/>
</dbReference>
<comment type="similarity">
    <text evidence="1">Belongs to the GeBP family.</text>
</comment>
<evidence type="ECO:0000259" key="3">
    <source>
        <dbReference type="Pfam" id="PF04504"/>
    </source>
</evidence>
<feature type="compositionally biased region" description="Basic and acidic residues" evidence="2">
    <location>
        <begin position="123"/>
        <end position="142"/>
    </location>
</feature>
<feature type="compositionally biased region" description="Basic and acidic residues" evidence="2">
    <location>
        <begin position="86"/>
        <end position="99"/>
    </location>
</feature>
<gene>
    <name evidence="4" type="ORF">ARALYDRAFT_901687</name>
</gene>
<accession>D7LID2</accession>
<dbReference type="AlphaFoldDB" id="D7LID2"/>
<dbReference type="GO" id="GO:0005634">
    <property type="term" value="C:nucleus"/>
    <property type="evidence" value="ECO:0007669"/>
    <property type="project" value="TreeGrafter"/>
</dbReference>
<feature type="region of interest" description="Disordered" evidence="2">
    <location>
        <begin position="123"/>
        <end position="252"/>
    </location>
</feature>
<name>D7LID2_ARALL</name>
<dbReference type="PANTHER" id="PTHR31662:SF33">
    <property type="entry name" value="DNA-BINDING STOREKEEPER PROTEIN TRANSCRIPTIONAL REGULATOR-LIKE PROTEIN"/>
    <property type="match status" value="1"/>
</dbReference>
<feature type="compositionally biased region" description="Low complexity" evidence="2">
    <location>
        <begin position="41"/>
        <end position="55"/>
    </location>
</feature>
<organism evidence="5">
    <name type="scientific">Arabidopsis lyrata subsp. lyrata</name>
    <name type="common">Lyre-leaved rock-cress</name>
    <dbReference type="NCBI Taxonomy" id="81972"/>
    <lineage>
        <taxon>Eukaryota</taxon>
        <taxon>Viridiplantae</taxon>
        <taxon>Streptophyta</taxon>
        <taxon>Embryophyta</taxon>
        <taxon>Tracheophyta</taxon>
        <taxon>Spermatophyta</taxon>
        <taxon>Magnoliopsida</taxon>
        <taxon>eudicotyledons</taxon>
        <taxon>Gunneridae</taxon>
        <taxon>Pentapetalae</taxon>
        <taxon>rosids</taxon>
        <taxon>malvids</taxon>
        <taxon>Brassicales</taxon>
        <taxon>Brassicaceae</taxon>
        <taxon>Camelineae</taxon>
        <taxon>Arabidopsis</taxon>
    </lineage>
</organism>
<feature type="compositionally biased region" description="Polar residues" evidence="2">
    <location>
        <begin position="162"/>
        <end position="174"/>
    </location>
</feature>
<evidence type="ECO:0000313" key="4">
    <source>
        <dbReference type="EMBL" id="EFH55366.1"/>
    </source>
</evidence>
<dbReference type="Gramene" id="scaffold_401188.1">
    <property type="protein sequence ID" value="scaffold_401188.1"/>
    <property type="gene ID" value="scaffold_401188.1"/>
</dbReference>
<dbReference type="Proteomes" id="UP000008694">
    <property type="component" value="Unassembled WGS sequence"/>
</dbReference>
<keyword evidence="5" id="KW-1185">Reference proteome</keyword>
<dbReference type="InterPro" id="IPR053932">
    <property type="entry name" value="GeBP-like_DBD"/>
</dbReference>
<evidence type="ECO:0000313" key="5">
    <source>
        <dbReference type="Proteomes" id="UP000008694"/>
    </source>
</evidence>
<dbReference type="EMBL" id="GL348716">
    <property type="protein sequence ID" value="EFH55366.1"/>
    <property type="molecule type" value="Genomic_DNA"/>
</dbReference>
<proteinExistence type="inferred from homology"/>
<feature type="compositionally biased region" description="Acidic residues" evidence="2">
    <location>
        <begin position="75"/>
        <end position="85"/>
    </location>
</feature>
<feature type="compositionally biased region" description="Basic residues" evidence="2">
    <location>
        <begin position="239"/>
        <end position="252"/>
    </location>
</feature>
<feature type="region of interest" description="Disordered" evidence="2">
    <location>
        <begin position="41"/>
        <end position="108"/>
    </location>
</feature>
<evidence type="ECO:0000256" key="2">
    <source>
        <dbReference type="SAM" id="MobiDB-lite"/>
    </source>
</evidence>
<dbReference type="PANTHER" id="PTHR31662">
    <property type="entry name" value="BNAANNG10740D PROTEIN-RELATED"/>
    <property type="match status" value="1"/>
</dbReference>
<protein>
    <submittedName>
        <fullName evidence="4">Predicted protein</fullName>
    </submittedName>
</protein>
<sequence>MFYWYAIDDHFGIDLMVRSAGDPNSPFQSLGKFMRDSTTVSVHASMSASESVSRSGQAHSMGKEENKTRKPIDIIDLDDSDTVEDNNEKMDCNEEEASRENTLGENRMPDGDFAMAQSLHCDRNAESTKPEKGERKMMKNTDDGVLEPKTGTLESAPDKSVSKSYQEPSTSMEQNKTHNILDEPIDTVDVGGTPFDDKSNTQQDSYPPLRNMRKRKQISYTEGTVRRKQPAEGTLERKKVTKQARLSKPKGNKNKLVKDRIFSEDQSLVILQEIITFHSVKGKTYKDDLSGICDHLKPKIIPCQPTKAQVKEKIMNLRKKYKKVTSFVTRGENGEDESVYRQDFQLWERIWGDDGILPYKRRGYRSITHH</sequence>
<reference evidence="5" key="1">
    <citation type="journal article" date="2011" name="Nat. Genet.">
        <title>The Arabidopsis lyrata genome sequence and the basis of rapid genome size change.</title>
        <authorList>
            <person name="Hu T.T."/>
            <person name="Pattyn P."/>
            <person name="Bakker E.G."/>
            <person name="Cao J."/>
            <person name="Cheng J.-F."/>
            <person name="Clark R.M."/>
            <person name="Fahlgren N."/>
            <person name="Fawcett J.A."/>
            <person name="Grimwood J."/>
            <person name="Gundlach H."/>
            <person name="Haberer G."/>
            <person name="Hollister J.D."/>
            <person name="Ossowski S."/>
            <person name="Ottilar R.P."/>
            <person name="Salamov A.A."/>
            <person name="Schneeberger K."/>
            <person name="Spannagl M."/>
            <person name="Wang X."/>
            <person name="Yang L."/>
            <person name="Nasrallah M.E."/>
            <person name="Bergelson J."/>
            <person name="Carrington J.C."/>
            <person name="Gaut B.S."/>
            <person name="Schmutz J."/>
            <person name="Mayer K.F.X."/>
            <person name="Van de Peer Y."/>
            <person name="Grigoriev I.V."/>
            <person name="Nordborg M."/>
            <person name="Weigel D."/>
            <person name="Guo Y.-L."/>
        </authorList>
    </citation>
    <scope>NUCLEOTIDE SEQUENCE [LARGE SCALE GENOMIC DNA]</scope>
    <source>
        <strain evidence="5">cv. MN47</strain>
    </source>
</reference>
<dbReference type="Pfam" id="PF04504">
    <property type="entry name" value="GeBP-like_DBD"/>
    <property type="match status" value="1"/>
</dbReference>
<dbReference type="GO" id="GO:0006355">
    <property type="term" value="P:regulation of DNA-templated transcription"/>
    <property type="evidence" value="ECO:0007669"/>
    <property type="project" value="InterPro"/>
</dbReference>
<feature type="compositionally biased region" description="Basic and acidic residues" evidence="2">
    <location>
        <begin position="61"/>
        <end position="73"/>
    </location>
</feature>
<dbReference type="HOGENOM" id="CLU_748736_0_0_1"/>